<feature type="domain" description="Acyl-CoA dehydrogenase/oxidase C-terminal" evidence="8">
    <location>
        <begin position="229"/>
        <end position="377"/>
    </location>
</feature>
<dbReference type="EMBL" id="JABBNB010000026">
    <property type="protein sequence ID" value="NMO03724.1"/>
    <property type="molecule type" value="Genomic_DNA"/>
</dbReference>
<comment type="catalytic activity">
    <reaction evidence="6">
        <text>a 2,3-saturated acyl-CoA + A = a 2,3-dehydroacyl-CoA + AH2</text>
        <dbReference type="Rhea" id="RHEA:48608"/>
        <dbReference type="ChEBI" id="CHEBI:13193"/>
        <dbReference type="ChEBI" id="CHEBI:17499"/>
        <dbReference type="ChEBI" id="CHEBI:60015"/>
        <dbReference type="ChEBI" id="CHEBI:65111"/>
    </reaction>
</comment>
<dbReference type="GO" id="GO:0050660">
    <property type="term" value="F:flavin adenine dinucleotide binding"/>
    <property type="evidence" value="ECO:0007669"/>
    <property type="project" value="InterPro"/>
</dbReference>
<dbReference type="SUPFAM" id="SSF56645">
    <property type="entry name" value="Acyl-CoA dehydrogenase NM domain-like"/>
    <property type="match status" value="1"/>
</dbReference>
<dbReference type="InterPro" id="IPR046373">
    <property type="entry name" value="Acyl-CoA_Oxase/DH_mid-dom_sf"/>
</dbReference>
<dbReference type="GO" id="GO:0003995">
    <property type="term" value="F:acyl-CoA dehydrogenase activity"/>
    <property type="evidence" value="ECO:0007669"/>
    <property type="project" value="InterPro"/>
</dbReference>
<comment type="caution">
    <text evidence="11">The sequence shown here is derived from an EMBL/GenBank/DDBJ whole genome shotgun (WGS) entry which is preliminary data.</text>
</comment>
<accession>A0A848KYA8</accession>
<keyword evidence="5 7" id="KW-0560">Oxidoreductase</keyword>
<dbReference type="Gene3D" id="1.20.140.10">
    <property type="entry name" value="Butyryl-CoA Dehydrogenase, subunit A, domain 3"/>
    <property type="match status" value="1"/>
</dbReference>
<dbReference type="Gene3D" id="1.10.540.10">
    <property type="entry name" value="Acyl-CoA dehydrogenase/oxidase, N-terminal domain"/>
    <property type="match status" value="1"/>
</dbReference>
<dbReference type="InterPro" id="IPR009075">
    <property type="entry name" value="AcylCo_DH/oxidase_C"/>
</dbReference>
<dbReference type="Proteomes" id="UP000550729">
    <property type="component" value="Unassembled WGS sequence"/>
</dbReference>
<dbReference type="Pfam" id="PF00441">
    <property type="entry name" value="Acyl-CoA_dh_1"/>
    <property type="match status" value="1"/>
</dbReference>
<dbReference type="FunFam" id="2.40.110.10:FF:000002">
    <property type="entry name" value="Acyl-CoA dehydrogenase fadE12"/>
    <property type="match status" value="1"/>
</dbReference>
<feature type="domain" description="Acyl-CoA dehydrogenase/oxidase N-terminal" evidence="10">
    <location>
        <begin position="9"/>
        <end position="119"/>
    </location>
</feature>
<evidence type="ECO:0000313" key="11">
    <source>
        <dbReference type="EMBL" id="NMO03724.1"/>
    </source>
</evidence>
<evidence type="ECO:0000256" key="2">
    <source>
        <dbReference type="ARBA" id="ARBA00009347"/>
    </source>
</evidence>
<dbReference type="InterPro" id="IPR006089">
    <property type="entry name" value="Acyl-CoA_DH_CS"/>
</dbReference>
<dbReference type="PROSITE" id="PS00073">
    <property type="entry name" value="ACYL_COA_DH_2"/>
    <property type="match status" value="1"/>
</dbReference>
<sequence length="379" mass="40910">MKRTIFDVEHEQFRETVRAFLLKEAVPNTADWESAGLVDRRFWSAAAAHGMVGFAAPEEFGGAGLRDFRFNAVINEEVVSTGAVGDGFSLTNDIVLPYYLDIASSDQQARWLPGITAGDTVIAIAMSEPGTGSDMRAIKTTASKVPGGWRLNGAKTFITSGIQADLVIVAARIPDADGGGFGLFVVAAGTDGFEKGRKLEKIGRRAQDTAELFFADVFVPDADVLGEPGKGLHYMMGNLAQERLSMAVVAVASVEHAVRTAVAYASERTAFGRPIGSFQANRFTLAELSTKATIARVFVDRCIEASNSGELTAAEAAGAKFWTTELEFEALDACLQIHGGYGYMEEFEVARRWRDARVQRIYGGTNEIMREIVGRSLGL</sequence>
<evidence type="ECO:0000259" key="9">
    <source>
        <dbReference type="Pfam" id="PF02770"/>
    </source>
</evidence>
<dbReference type="RefSeq" id="WP_170196230.1">
    <property type="nucleotide sequence ID" value="NZ_JABBNB010000026.1"/>
</dbReference>
<dbReference type="InterPro" id="IPR036250">
    <property type="entry name" value="AcylCo_DH-like_C"/>
</dbReference>
<feature type="domain" description="Acyl-CoA oxidase/dehydrogenase middle" evidence="9">
    <location>
        <begin position="123"/>
        <end position="217"/>
    </location>
</feature>
<gene>
    <name evidence="11" type="ORF">HH308_21130</name>
</gene>
<evidence type="ECO:0000313" key="12">
    <source>
        <dbReference type="Proteomes" id="UP000550729"/>
    </source>
</evidence>
<keyword evidence="4 7" id="KW-0274">FAD</keyword>
<dbReference type="AlphaFoldDB" id="A0A848KYA8"/>
<comment type="cofactor">
    <cofactor evidence="1 7">
        <name>FAD</name>
        <dbReference type="ChEBI" id="CHEBI:57692"/>
    </cofactor>
</comment>
<organism evidence="11 12">
    <name type="scientific">Gordonia asplenii</name>
    <dbReference type="NCBI Taxonomy" id="2725283"/>
    <lineage>
        <taxon>Bacteria</taxon>
        <taxon>Bacillati</taxon>
        <taxon>Actinomycetota</taxon>
        <taxon>Actinomycetes</taxon>
        <taxon>Mycobacteriales</taxon>
        <taxon>Gordoniaceae</taxon>
        <taxon>Gordonia</taxon>
    </lineage>
</organism>
<name>A0A848KYA8_9ACTN</name>
<dbReference type="Pfam" id="PF02770">
    <property type="entry name" value="Acyl-CoA_dh_M"/>
    <property type="match status" value="1"/>
</dbReference>
<dbReference type="PANTHER" id="PTHR43884">
    <property type="entry name" value="ACYL-COA DEHYDROGENASE"/>
    <property type="match status" value="1"/>
</dbReference>
<evidence type="ECO:0000256" key="1">
    <source>
        <dbReference type="ARBA" id="ARBA00001974"/>
    </source>
</evidence>
<reference evidence="11 12" key="1">
    <citation type="submission" date="2020-04" db="EMBL/GenBank/DDBJ databases">
        <title>Gordonia sp. nov. TBRC 11910.</title>
        <authorList>
            <person name="Suriyachadkun C."/>
        </authorList>
    </citation>
    <scope>NUCLEOTIDE SEQUENCE [LARGE SCALE GENOMIC DNA]</scope>
    <source>
        <strain evidence="11 12">TBRC 11910</strain>
    </source>
</reference>
<dbReference type="InterPro" id="IPR037069">
    <property type="entry name" value="AcylCoA_DH/ox_N_sf"/>
</dbReference>
<evidence type="ECO:0000259" key="10">
    <source>
        <dbReference type="Pfam" id="PF02771"/>
    </source>
</evidence>
<keyword evidence="12" id="KW-1185">Reference proteome</keyword>
<dbReference type="InterPro" id="IPR006091">
    <property type="entry name" value="Acyl-CoA_Oxase/DH_mid-dom"/>
</dbReference>
<evidence type="ECO:0000256" key="3">
    <source>
        <dbReference type="ARBA" id="ARBA00022630"/>
    </source>
</evidence>
<dbReference type="Pfam" id="PF02771">
    <property type="entry name" value="Acyl-CoA_dh_N"/>
    <property type="match status" value="1"/>
</dbReference>
<dbReference type="SUPFAM" id="SSF47203">
    <property type="entry name" value="Acyl-CoA dehydrogenase C-terminal domain-like"/>
    <property type="match status" value="1"/>
</dbReference>
<comment type="similarity">
    <text evidence="2 7">Belongs to the acyl-CoA dehydrogenase family.</text>
</comment>
<evidence type="ECO:0000256" key="4">
    <source>
        <dbReference type="ARBA" id="ARBA00022827"/>
    </source>
</evidence>
<dbReference type="InterPro" id="IPR009100">
    <property type="entry name" value="AcylCoA_DH/oxidase_NM_dom_sf"/>
</dbReference>
<evidence type="ECO:0000256" key="5">
    <source>
        <dbReference type="ARBA" id="ARBA00023002"/>
    </source>
</evidence>
<evidence type="ECO:0000256" key="6">
    <source>
        <dbReference type="ARBA" id="ARBA00052546"/>
    </source>
</evidence>
<dbReference type="InterPro" id="IPR013786">
    <property type="entry name" value="AcylCoA_DH/ox_N"/>
</dbReference>
<keyword evidence="3 7" id="KW-0285">Flavoprotein</keyword>
<dbReference type="PANTHER" id="PTHR43884:SF12">
    <property type="entry name" value="ISOVALERYL-COA DEHYDROGENASE, MITOCHONDRIAL-RELATED"/>
    <property type="match status" value="1"/>
</dbReference>
<evidence type="ECO:0000259" key="8">
    <source>
        <dbReference type="Pfam" id="PF00441"/>
    </source>
</evidence>
<evidence type="ECO:0000256" key="7">
    <source>
        <dbReference type="RuleBase" id="RU362125"/>
    </source>
</evidence>
<proteinExistence type="inferred from homology"/>
<protein>
    <submittedName>
        <fullName evidence="11">Acyl-CoA dehydrogenase</fullName>
    </submittedName>
</protein>
<dbReference type="Gene3D" id="2.40.110.10">
    <property type="entry name" value="Butyryl-CoA Dehydrogenase, subunit A, domain 2"/>
    <property type="match status" value="1"/>
</dbReference>
<dbReference type="FunFam" id="1.20.140.10:FF:000001">
    <property type="entry name" value="Acyl-CoA dehydrogenase"/>
    <property type="match status" value="1"/>
</dbReference>